<evidence type="ECO:0000313" key="2">
    <source>
        <dbReference type="Proteomes" id="UP000001055"/>
    </source>
</evidence>
<name>Q0UQJ7_PHANO</name>
<evidence type="ECO:0000313" key="1">
    <source>
        <dbReference type="EMBL" id="EAT87031.1"/>
    </source>
</evidence>
<gene>
    <name evidence="1" type="ORF">SNOG_05967</name>
</gene>
<dbReference type="Proteomes" id="UP000001055">
    <property type="component" value="Unassembled WGS sequence"/>
</dbReference>
<sequence>MSKRPSVCPTARYTHRLCDSTERLSDASKLYTAQPYYARGRSTSAPQSYPFRKISWPREISQAAIRAPDIATRRGGFLFAPAMTRIRRRSDK</sequence>
<reference evidence="2" key="1">
    <citation type="journal article" date="2007" name="Plant Cell">
        <title>Dothideomycete-plant interactions illuminated by genome sequencing and EST analysis of the wheat pathogen Stagonospora nodorum.</title>
        <authorList>
            <person name="Hane J.K."/>
            <person name="Lowe R.G."/>
            <person name="Solomon P.S."/>
            <person name="Tan K.C."/>
            <person name="Schoch C.L."/>
            <person name="Spatafora J.W."/>
            <person name="Crous P.W."/>
            <person name="Kodira C."/>
            <person name="Birren B.W."/>
            <person name="Galagan J.E."/>
            <person name="Torriani S.F."/>
            <person name="McDonald B.A."/>
            <person name="Oliver R.P."/>
        </authorList>
    </citation>
    <scope>NUCLEOTIDE SEQUENCE [LARGE SCALE GENOMIC DNA]</scope>
    <source>
        <strain evidence="2">SN15 / ATCC MYA-4574 / FGSC 10173</strain>
    </source>
</reference>
<organism evidence="1 2">
    <name type="scientific">Phaeosphaeria nodorum (strain SN15 / ATCC MYA-4574 / FGSC 10173)</name>
    <name type="common">Glume blotch fungus</name>
    <name type="synonym">Parastagonospora nodorum</name>
    <dbReference type="NCBI Taxonomy" id="321614"/>
    <lineage>
        <taxon>Eukaryota</taxon>
        <taxon>Fungi</taxon>
        <taxon>Dikarya</taxon>
        <taxon>Ascomycota</taxon>
        <taxon>Pezizomycotina</taxon>
        <taxon>Dothideomycetes</taxon>
        <taxon>Pleosporomycetidae</taxon>
        <taxon>Pleosporales</taxon>
        <taxon>Pleosporineae</taxon>
        <taxon>Phaeosphaeriaceae</taxon>
        <taxon>Parastagonospora</taxon>
    </lineage>
</organism>
<proteinExistence type="predicted"/>
<dbReference type="EMBL" id="CH445332">
    <property type="protein sequence ID" value="EAT87031.1"/>
    <property type="molecule type" value="Genomic_DNA"/>
</dbReference>
<dbReference type="GeneID" id="5973233"/>
<dbReference type="RefSeq" id="XP_001796356.1">
    <property type="nucleotide sequence ID" value="XM_001796304.1"/>
</dbReference>
<accession>Q0UQJ7</accession>
<dbReference type="AlphaFoldDB" id="Q0UQJ7"/>
<protein>
    <submittedName>
        <fullName evidence="1">Uncharacterized protein</fullName>
    </submittedName>
</protein>
<dbReference type="KEGG" id="pno:SNOG_05967"/>
<dbReference type="InParanoid" id="Q0UQJ7"/>